<evidence type="ECO:0008006" key="3">
    <source>
        <dbReference type="Google" id="ProtNLM"/>
    </source>
</evidence>
<organism evidence="1 2">
    <name type="scientific">Pandoraea sputorum</name>
    <dbReference type="NCBI Taxonomy" id="93222"/>
    <lineage>
        <taxon>Bacteria</taxon>
        <taxon>Pseudomonadati</taxon>
        <taxon>Pseudomonadota</taxon>
        <taxon>Betaproteobacteria</taxon>
        <taxon>Burkholderiales</taxon>
        <taxon>Burkholderiaceae</taxon>
        <taxon>Pandoraea</taxon>
    </lineage>
</organism>
<reference evidence="1 2" key="1">
    <citation type="submission" date="2017-06" db="EMBL/GenBank/DDBJ databases">
        <authorList>
            <consortium name="Pathogen Informatics"/>
        </authorList>
    </citation>
    <scope>NUCLEOTIDE SEQUENCE [LARGE SCALE GENOMIC DNA]</scope>
    <source>
        <strain evidence="1 2">NCTC13161</strain>
    </source>
</reference>
<name>A0A239SVN3_9BURK</name>
<dbReference type="GeneID" id="88097242"/>
<dbReference type="RefSeq" id="WP_039393552.1">
    <property type="nucleotide sequence ID" value="NZ_CP010431.2"/>
</dbReference>
<protein>
    <recommendedName>
        <fullName evidence="3">Phage tail protein</fullName>
    </recommendedName>
</protein>
<dbReference type="Proteomes" id="UP000215126">
    <property type="component" value="Chromosome 1"/>
</dbReference>
<accession>A0A239SVN3</accession>
<sequence length="118" mass="13038">MEPKTVYQTDEHGRFLYPTTAHELFLSPGKYNVPYGAVETEPPDTETGKVQKWTDGVWKLVEDNRGKSLYVVHSGDKYSLSTVVEIDGESVTYHGAGPIPAWLAETPPVVTTPLSSDE</sequence>
<dbReference type="STRING" id="93222.NA29_02180"/>
<dbReference type="KEGG" id="pspu:NA29_02180"/>
<evidence type="ECO:0000313" key="1">
    <source>
        <dbReference type="EMBL" id="SNU89565.1"/>
    </source>
</evidence>
<proteinExistence type="predicted"/>
<evidence type="ECO:0000313" key="2">
    <source>
        <dbReference type="Proteomes" id="UP000215126"/>
    </source>
</evidence>
<dbReference type="AlphaFoldDB" id="A0A239SVN3"/>
<gene>
    <name evidence="1" type="ORF">SAMEA4530655_04669</name>
</gene>
<dbReference type="EMBL" id="LT906435">
    <property type="protein sequence ID" value="SNU89565.1"/>
    <property type="molecule type" value="Genomic_DNA"/>
</dbReference>
<dbReference type="OrthoDB" id="8657139at2"/>
<keyword evidence="2" id="KW-1185">Reference proteome</keyword>